<feature type="compositionally biased region" description="Low complexity" evidence="1">
    <location>
        <begin position="80"/>
        <end position="89"/>
    </location>
</feature>
<protein>
    <recommendedName>
        <fullName evidence="4">Peptidase S9</fullName>
    </recommendedName>
</protein>
<dbReference type="Proteomes" id="UP001157161">
    <property type="component" value="Unassembled WGS sequence"/>
</dbReference>
<reference evidence="2" key="2">
    <citation type="submission" date="2023-02" db="EMBL/GenBank/DDBJ databases">
        <authorList>
            <person name="Sun Q."/>
            <person name="Mori K."/>
        </authorList>
    </citation>
    <scope>NUCLEOTIDE SEQUENCE</scope>
    <source>
        <strain evidence="2">NBRC 112290</strain>
    </source>
</reference>
<dbReference type="EMBL" id="BSUM01000001">
    <property type="protein sequence ID" value="GMA30800.1"/>
    <property type="molecule type" value="Genomic_DNA"/>
</dbReference>
<gene>
    <name evidence="2" type="ORF">GCM10025875_07920</name>
</gene>
<evidence type="ECO:0000256" key="1">
    <source>
        <dbReference type="SAM" id="MobiDB-lite"/>
    </source>
</evidence>
<evidence type="ECO:0008006" key="4">
    <source>
        <dbReference type="Google" id="ProtNLM"/>
    </source>
</evidence>
<comment type="caution">
    <text evidence="2">The sequence shown here is derived from an EMBL/GenBank/DDBJ whole genome shotgun (WGS) entry which is preliminary data.</text>
</comment>
<proteinExistence type="predicted"/>
<name>A0AA37UT94_9MICO</name>
<evidence type="ECO:0000313" key="2">
    <source>
        <dbReference type="EMBL" id="GMA30800.1"/>
    </source>
</evidence>
<keyword evidence="3" id="KW-1185">Reference proteome</keyword>
<feature type="region of interest" description="Disordered" evidence="1">
    <location>
        <begin position="71"/>
        <end position="96"/>
    </location>
</feature>
<evidence type="ECO:0000313" key="3">
    <source>
        <dbReference type="Proteomes" id="UP001157161"/>
    </source>
</evidence>
<accession>A0AA37UT94</accession>
<dbReference type="AlphaFoldDB" id="A0AA37UT94"/>
<sequence>MTSTPTAALADRVRPALGTAVLTTAYFASPDVIRSRAARGVLKTALMIAITGIAVRDWRESRAAAALAAPEHDGVGDAGHPGQPEQPEQPGHPEHTTADLIRRIPPERGAVMAAVAGATFAASIVGTVATERWIFRRGEARRAAGARLAHTLPALAWGAVAGALSMVPDPELVNGQGDDAA</sequence>
<reference evidence="2" key="1">
    <citation type="journal article" date="2014" name="Int. J. Syst. Evol. Microbiol.">
        <title>Complete genome sequence of Corynebacterium casei LMG S-19264T (=DSM 44701T), isolated from a smear-ripened cheese.</title>
        <authorList>
            <consortium name="US DOE Joint Genome Institute (JGI-PGF)"/>
            <person name="Walter F."/>
            <person name="Albersmeier A."/>
            <person name="Kalinowski J."/>
            <person name="Ruckert C."/>
        </authorList>
    </citation>
    <scope>NUCLEOTIDE SEQUENCE</scope>
    <source>
        <strain evidence="2">NBRC 112290</strain>
    </source>
</reference>
<organism evidence="2 3">
    <name type="scientific">Litorihabitans aurantiacus</name>
    <dbReference type="NCBI Taxonomy" id="1930061"/>
    <lineage>
        <taxon>Bacteria</taxon>
        <taxon>Bacillati</taxon>
        <taxon>Actinomycetota</taxon>
        <taxon>Actinomycetes</taxon>
        <taxon>Micrococcales</taxon>
        <taxon>Beutenbergiaceae</taxon>
        <taxon>Litorihabitans</taxon>
    </lineage>
</organism>
<dbReference type="RefSeq" id="WP_284249550.1">
    <property type="nucleotide sequence ID" value="NZ_BSUM01000001.1"/>
</dbReference>